<dbReference type="EMBL" id="LNYY01000019">
    <property type="protein sequence ID" value="KTD68191.1"/>
    <property type="molecule type" value="Genomic_DNA"/>
</dbReference>
<dbReference type="RefSeq" id="WP_058510307.1">
    <property type="nucleotide sequence ID" value="NZ_DAIOMV010000001.1"/>
</dbReference>
<name>A0A0W0ZG94_9GAMM</name>
<dbReference type="AlphaFoldDB" id="A0A0W0ZG94"/>
<sequence>MNSSVMNFLKKYSIVYSPDCHSLRYVMSSRVTPEADKKYQTIQNVSERRAGTLMSPFPRFLTKLDMYYNFKFSKFSFTKEAPEINQARNINTEKEVINGILYAED</sequence>
<keyword evidence="2" id="KW-1185">Reference proteome</keyword>
<reference evidence="1 2" key="1">
    <citation type="submission" date="2015-11" db="EMBL/GenBank/DDBJ databases">
        <title>Genomic analysis of 38 Legionella species identifies large and diverse effector repertoires.</title>
        <authorList>
            <person name="Burstein D."/>
            <person name="Amaro F."/>
            <person name="Zusman T."/>
            <person name="Lifshitz Z."/>
            <person name="Cohen O."/>
            <person name="Gilbert J.A."/>
            <person name="Pupko T."/>
            <person name="Shuman H.A."/>
            <person name="Segal G."/>
        </authorList>
    </citation>
    <scope>NUCLEOTIDE SEQUENCE [LARGE SCALE GENOMIC DNA]</scope>
    <source>
        <strain evidence="1 2">IMVS3376</strain>
    </source>
</reference>
<comment type="caution">
    <text evidence="1">The sequence shown here is derived from an EMBL/GenBank/DDBJ whole genome shotgun (WGS) entry which is preliminary data.</text>
</comment>
<dbReference type="Proteomes" id="UP000054926">
    <property type="component" value="Unassembled WGS sequence"/>
</dbReference>
<organism evidence="1 2">
    <name type="scientific">Legionella steelei</name>
    <dbReference type="NCBI Taxonomy" id="947033"/>
    <lineage>
        <taxon>Bacteria</taxon>
        <taxon>Pseudomonadati</taxon>
        <taxon>Pseudomonadota</taxon>
        <taxon>Gammaproteobacteria</taxon>
        <taxon>Legionellales</taxon>
        <taxon>Legionellaceae</taxon>
        <taxon>Legionella</taxon>
    </lineage>
</organism>
<dbReference type="PATRIC" id="fig|947033.5.peg.1437"/>
<proteinExistence type="predicted"/>
<accession>A0A0W0ZG94</accession>
<evidence type="ECO:0000313" key="1">
    <source>
        <dbReference type="EMBL" id="KTD68191.1"/>
    </source>
</evidence>
<evidence type="ECO:0000313" key="2">
    <source>
        <dbReference type="Proteomes" id="UP000054926"/>
    </source>
</evidence>
<gene>
    <name evidence="1" type="ORF">Lste_1349</name>
</gene>
<protein>
    <submittedName>
        <fullName evidence="1">Uncharacterized protein</fullName>
    </submittedName>
</protein>